<keyword evidence="3" id="KW-1185">Reference proteome</keyword>
<dbReference type="RefSeq" id="WP_183977802.1">
    <property type="nucleotide sequence ID" value="NZ_JACIBY010000012.1"/>
</dbReference>
<evidence type="ECO:0000313" key="2">
    <source>
        <dbReference type="EMBL" id="MBB3840669.1"/>
    </source>
</evidence>
<organism evidence="2 3">
    <name type="scientific">Runella defluvii</name>
    <dbReference type="NCBI Taxonomy" id="370973"/>
    <lineage>
        <taxon>Bacteria</taxon>
        <taxon>Pseudomonadati</taxon>
        <taxon>Bacteroidota</taxon>
        <taxon>Cytophagia</taxon>
        <taxon>Cytophagales</taxon>
        <taxon>Spirosomataceae</taxon>
        <taxon>Runella</taxon>
    </lineage>
</organism>
<accession>A0A7W5ZPF4</accession>
<evidence type="ECO:0000313" key="3">
    <source>
        <dbReference type="Proteomes" id="UP000541352"/>
    </source>
</evidence>
<dbReference type="InterPro" id="IPR002937">
    <property type="entry name" value="Amino_oxidase"/>
</dbReference>
<dbReference type="Pfam" id="PF01593">
    <property type="entry name" value="Amino_oxidase"/>
    <property type="match status" value="1"/>
</dbReference>
<comment type="caution">
    <text evidence="2">The sequence shown here is derived from an EMBL/GenBank/DDBJ whole genome shotgun (WGS) entry which is preliminary data.</text>
</comment>
<protein>
    <submittedName>
        <fullName evidence="2">Phytoene dehydrogenase-like protein</fullName>
    </submittedName>
</protein>
<dbReference type="GO" id="GO:0016491">
    <property type="term" value="F:oxidoreductase activity"/>
    <property type="evidence" value="ECO:0007669"/>
    <property type="project" value="InterPro"/>
</dbReference>
<gene>
    <name evidence="2" type="ORF">FHS57_004689</name>
</gene>
<name>A0A7W5ZPF4_9BACT</name>
<dbReference type="InterPro" id="IPR036188">
    <property type="entry name" value="FAD/NAD-bd_sf"/>
</dbReference>
<dbReference type="PANTHER" id="PTHR42841">
    <property type="entry name" value="AMINE OXIDASE"/>
    <property type="match status" value="1"/>
</dbReference>
<sequence>MANHDVIIVGAGMAGLTCATYLNRFGVSSLVLEASDAVGGRVRTDKMDGFLLDRGFQILLTAYPEAQKLLDYQVLDLKSFRSGALIRLDGTFSVMSDPFKEPAQLVNTLLSPVGSLVDKLKVLQLSNEVSKESTEAFFNDKSTDTLSYLRDLGWSEGMIRNFFKPFFGGVFLENELATSSNFFRFVFKQFYNGEAVIPAQGMQEIPNQLAAKLPEGAVQLQTKVAKIVGNTVTLADGQTLTAKAVVVATDALQADRLLGRNVQRSFNKTTCTYFAAERSPLTEKMLALNPNRLSTVHNICMPSDIAPSYAPAGKTLVSVSTQGLEGVDEQKLTTHIVKELTEWFGADVKSWKHLRTYHLPESLLSFPANSAATELKITDTLYECGDHVAYPSLNAAMATGRKVAEMIAGI</sequence>
<dbReference type="Proteomes" id="UP000541352">
    <property type="component" value="Unassembled WGS sequence"/>
</dbReference>
<proteinExistence type="predicted"/>
<evidence type="ECO:0000259" key="1">
    <source>
        <dbReference type="Pfam" id="PF01593"/>
    </source>
</evidence>
<dbReference type="EMBL" id="JACIBY010000012">
    <property type="protein sequence ID" value="MBB3840669.1"/>
    <property type="molecule type" value="Genomic_DNA"/>
</dbReference>
<dbReference type="SUPFAM" id="SSF51905">
    <property type="entry name" value="FAD/NAD(P)-binding domain"/>
    <property type="match status" value="1"/>
</dbReference>
<reference evidence="2 3" key="1">
    <citation type="submission" date="2020-08" db="EMBL/GenBank/DDBJ databases">
        <title>Genomic Encyclopedia of Type Strains, Phase IV (KMG-IV): sequencing the most valuable type-strain genomes for metagenomic binning, comparative biology and taxonomic classification.</title>
        <authorList>
            <person name="Goeker M."/>
        </authorList>
    </citation>
    <scope>NUCLEOTIDE SEQUENCE [LARGE SCALE GENOMIC DNA]</scope>
    <source>
        <strain evidence="2 3">DSM 17976</strain>
    </source>
</reference>
<feature type="domain" description="Amine oxidase" evidence="1">
    <location>
        <begin position="13"/>
        <end position="407"/>
    </location>
</feature>
<dbReference type="Gene3D" id="3.50.50.60">
    <property type="entry name" value="FAD/NAD(P)-binding domain"/>
    <property type="match status" value="1"/>
</dbReference>
<dbReference type="AlphaFoldDB" id="A0A7W5ZPF4"/>